<dbReference type="InterPro" id="IPR016177">
    <property type="entry name" value="DNA-bd_dom_sf"/>
</dbReference>
<feature type="domain" description="Tyr recombinase" evidence="5">
    <location>
        <begin position="189"/>
        <end position="379"/>
    </location>
</feature>
<comment type="similarity">
    <text evidence="1">Belongs to the 'phage' integrase family.</text>
</comment>
<dbReference type="PROSITE" id="PS51898">
    <property type="entry name" value="TYR_RECOMBINASE"/>
    <property type="match status" value="1"/>
</dbReference>
<dbReference type="PANTHER" id="PTHR30629">
    <property type="entry name" value="PROPHAGE INTEGRASE"/>
    <property type="match status" value="1"/>
</dbReference>
<evidence type="ECO:0000256" key="3">
    <source>
        <dbReference type="ARBA" id="ARBA00023125"/>
    </source>
</evidence>
<evidence type="ECO:0000256" key="2">
    <source>
        <dbReference type="ARBA" id="ARBA00022908"/>
    </source>
</evidence>
<evidence type="ECO:0000313" key="7">
    <source>
        <dbReference type="Proteomes" id="UP000664658"/>
    </source>
</evidence>
<dbReference type="GO" id="GO:0008907">
    <property type="term" value="F:integrase activity"/>
    <property type="evidence" value="ECO:0007669"/>
    <property type="project" value="InterPro"/>
</dbReference>
<proteinExistence type="inferred from homology"/>
<dbReference type="GO" id="GO:0003677">
    <property type="term" value="F:DNA binding"/>
    <property type="evidence" value="ECO:0007669"/>
    <property type="project" value="UniProtKB-KW"/>
</dbReference>
<dbReference type="InterPro" id="IPR011010">
    <property type="entry name" value="DNA_brk_join_enz"/>
</dbReference>
<dbReference type="Gene3D" id="3.30.160.60">
    <property type="entry name" value="Classic Zinc Finger"/>
    <property type="match status" value="1"/>
</dbReference>
<dbReference type="SUPFAM" id="SSF56349">
    <property type="entry name" value="DNA breaking-rejoining enzymes"/>
    <property type="match status" value="1"/>
</dbReference>
<dbReference type="RefSeq" id="WP_207541803.1">
    <property type="nucleotide sequence ID" value="NZ_JAFNAA010000004.1"/>
</dbReference>
<dbReference type="InterPro" id="IPR002104">
    <property type="entry name" value="Integrase_catalytic"/>
</dbReference>
<evidence type="ECO:0000313" key="6">
    <source>
        <dbReference type="EMBL" id="MBO1107721.1"/>
    </source>
</evidence>
<keyword evidence="4" id="KW-0233">DNA recombination</keyword>
<dbReference type="Proteomes" id="UP000664658">
    <property type="component" value="Unassembled WGS sequence"/>
</dbReference>
<reference evidence="6" key="1">
    <citation type="submission" date="2021-03" db="EMBL/GenBank/DDBJ databases">
        <title>Plesiomonas shigelloides zfcc0051, isolated from zebrafish feces.</title>
        <authorList>
            <person name="Vanderhoek Z."/>
            <person name="Gaulke C."/>
        </authorList>
    </citation>
    <scope>NUCLEOTIDE SEQUENCE</scope>
    <source>
        <strain evidence="6">Zfcc0051</strain>
    </source>
</reference>
<dbReference type="AlphaFoldDB" id="A0A8I1W649"/>
<dbReference type="InterPro" id="IPR015094">
    <property type="entry name" value="Integrase_lambda-typ_DNA-bd_N"/>
</dbReference>
<comment type="caution">
    <text evidence="6">The sequence shown here is derived from an EMBL/GenBank/DDBJ whole genome shotgun (WGS) entry which is preliminary data.</text>
</comment>
<dbReference type="InterPro" id="IPR050808">
    <property type="entry name" value="Phage_Integrase"/>
</dbReference>
<keyword evidence="2" id="KW-0229">DNA integration</keyword>
<dbReference type="EMBL" id="JAFNAA010000004">
    <property type="protein sequence ID" value="MBO1107721.1"/>
    <property type="molecule type" value="Genomic_DNA"/>
</dbReference>
<sequence length="379" mass="43725">MARPRKNKIAIPNLYCRLNRKTNTIYWQYKNPRDGKFYGLGTDYEEAAAIATEANNRLSSLRAKQLEAELLKRNKTVSLYGISVELFLDKFEKYQQERFENGQIRENTFKQKAYPISFIRQHIGSQPLNSVNVGHCNEMLNELVQEDKRRMAQIIRGVLIEMFKVAQHFGDVQPGYNPAEATLLPFNRVTRSRLTFDEFMAILDIAKTKKRQPWLRHAMLLGLVTGQRLGDLLNMKYSDIKDGYLHVVQQKTGMKIAISTNLYNEALKLSLQDVIDMTRDNRGSEYIIHTYYSTSQTKAGSAIKNATTLSTAFGKLRDQSGIDWGEQTPASFHEIRSLSERLYREQGINTQKLLGHASQKMTDKYNNNRGKEFLKLDYD</sequence>
<accession>A0A8I1W649</accession>
<keyword evidence="3 6" id="KW-0238">DNA-binding</keyword>
<organism evidence="6 7">
    <name type="scientific">Plesiomonas shigelloides</name>
    <name type="common">Aeromonas shigelloides</name>
    <dbReference type="NCBI Taxonomy" id="703"/>
    <lineage>
        <taxon>Bacteria</taxon>
        <taxon>Pseudomonadati</taxon>
        <taxon>Pseudomonadota</taxon>
        <taxon>Gammaproteobacteria</taxon>
        <taxon>Enterobacterales</taxon>
        <taxon>Enterobacteriaceae</taxon>
        <taxon>Plesiomonas</taxon>
    </lineage>
</organism>
<dbReference type="PANTHER" id="PTHR30629:SF2">
    <property type="entry name" value="PROPHAGE INTEGRASE INTS-RELATED"/>
    <property type="match status" value="1"/>
</dbReference>
<dbReference type="Pfam" id="PF00589">
    <property type="entry name" value="Phage_integrase"/>
    <property type="match status" value="1"/>
</dbReference>
<dbReference type="InterPro" id="IPR013762">
    <property type="entry name" value="Integrase-like_cat_sf"/>
</dbReference>
<dbReference type="Gene3D" id="1.10.150.130">
    <property type="match status" value="1"/>
</dbReference>
<dbReference type="SUPFAM" id="SSF54171">
    <property type="entry name" value="DNA-binding domain"/>
    <property type="match status" value="1"/>
</dbReference>
<protein>
    <submittedName>
        <fullName evidence="6">Phage integrase Arm DNA-binding domain-containing protein</fullName>
    </submittedName>
</protein>
<dbReference type="InterPro" id="IPR010998">
    <property type="entry name" value="Integrase_recombinase_N"/>
</dbReference>
<gene>
    <name evidence="6" type="ORF">J2R62_05705</name>
</gene>
<dbReference type="Pfam" id="PF09003">
    <property type="entry name" value="Arm-DNA-bind_1"/>
    <property type="match status" value="1"/>
</dbReference>
<evidence type="ECO:0000256" key="4">
    <source>
        <dbReference type="ARBA" id="ARBA00023172"/>
    </source>
</evidence>
<evidence type="ECO:0000256" key="1">
    <source>
        <dbReference type="ARBA" id="ARBA00008857"/>
    </source>
</evidence>
<evidence type="ECO:0000259" key="5">
    <source>
        <dbReference type="PROSITE" id="PS51898"/>
    </source>
</evidence>
<dbReference type="Gene3D" id="1.10.443.10">
    <property type="entry name" value="Intergrase catalytic core"/>
    <property type="match status" value="1"/>
</dbReference>
<name>A0A8I1W649_PLESH</name>
<dbReference type="GO" id="GO:0006310">
    <property type="term" value="P:DNA recombination"/>
    <property type="evidence" value="ECO:0007669"/>
    <property type="project" value="UniProtKB-KW"/>
</dbReference>